<keyword evidence="10" id="KW-1185">Reference proteome</keyword>
<reference evidence="8 10" key="1">
    <citation type="submission" date="2015-11" db="EMBL/GenBank/DDBJ databases">
        <title>Draft Genome Sequence of the Type Strain Trueperella bernardiae LCDC 89-0504T, Isolated from Blood Culture.</title>
        <authorList>
            <person name="Bernier A.-M."/>
            <person name="Bernard K."/>
        </authorList>
    </citation>
    <scope>NUCLEOTIDE SEQUENCE [LARGE SCALE GENOMIC DNA]</scope>
    <source>
        <strain evidence="8 10">LCDC 89-0504</strain>
    </source>
</reference>
<dbReference type="PROSITE" id="PS00092">
    <property type="entry name" value="N6_MTASE"/>
    <property type="match status" value="1"/>
</dbReference>
<dbReference type="PANTHER" id="PTHR18895">
    <property type="entry name" value="HEMK METHYLTRANSFERASE"/>
    <property type="match status" value="1"/>
</dbReference>
<dbReference type="InterPro" id="IPR019874">
    <property type="entry name" value="RF_methyltr_PrmC"/>
</dbReference>
<dbReference type="InterPro" id="IPR002052">
    <property type="entry name" value="DNA_methylase_N6_adenine_CS"/>
</dbReference>
<evidence type="ECO:0000256" key="4">
    <source>
        <dbReference type="ARBA" id="ARBA00022691"/>
    </source>
</evidence>
<dbReference type="Gene3D" id="1.10.8.10">
    <property type="entry name" value="DNA helicase RuvA subunit, C-terminal domain"/>
    <property type="match status" value="1"/>
</dbReference>
<evidence type="ECO:0000256" key="1">
    <source>
        <dbReference type="ARBA" id="ARBA00012771"/>
    </source>
</evidence>
<evidence type="ECO:0000259" key="7">
    <source>
        <dbReference type="Pfam" id="PF17827"/>
    </source>
</evidence>
<dbReference type="RefSeq" id="WP_062613444.1">
    <property type="nucleotide sequence ID" value="NZ_CP127099.1"/>
</dbReference>
<evidence type="ECO:0000256" key="3">
    <source>
        <dbReference type="ARBA" id="ARBA00022679"/>
    </source>
</evidence>
<dbReference type="GO" id="GO:0032259">
    <property type="term" value="P:methylation"/>
    <property type="evidence" value="ECO:0007669"/>
    <property type="project" value="UniProtKB-KW"/>
</dbReference>
<keyword evidence="2 8" id="KW-0489">Methyltransferase</keyword>
<dbReference type="EMBL" id="LNIZ01000003">
    <property type="protein sequence ID" value="KTF04358.1"/>
    <property type="molecule type" value="Genomic_DNA"/>
</dbReference>
<dbReference type="PANTHER" id="PTHR18895:SF74">
    <property type="entry name" value="MTRF1L RELEASE FACTOR GLUTAMINE METHYLTRANSFERASE"/>
    <property type="match status" value="1"/>
</dbReference>
<sequence>MWAQAIARACAELTAAGVPSPEADARLLAQLVAGERVQGTPSPQELARYEELVAARARRVPLQHLEGTMYFRYLELEARPGVFIVRPETESVVEAALADIRALPDPLVADLCTGSGAIAISIATESNARVLAVERSADTFASAALNNARYGGLVSLVQGDALEELEEYAGRIDVVVSNPPYVAPWHELSPEVRQDPELALFGGGTDGLDLPRQLVARAHLLLRGGGILIMEHGDEQGEALRAAATECGFVDVTTGRDLAGRDRWLRARKERQ</sequence>
<evidence type="ECO:0000313" key="10">
    <source>
        <dbReference type="Proteomes" id="UP000054404"/>
    </source>
</evidence>
<dbReference type="InterPro" id="IPR029063">
    <property type="entry name" value="SAM-dependent_MTases_sf"/>
</dbReference>
<dbReference type="STRING" id="59561.AQZ59_00880"/>
<reference evidence="9" key="2">
    <citation type="submission" date="2023-05" db="EMBL/GenBank/DDBJ databases">
        <title>Genomic Catalog of Human Bladder Bacteria.</title>
        <authorList>
            <person name="Du J."/>
        </authorList>
    </citation>
    <scope>NUCLEOTIDE SEQUENCE</scope>
    <source>
        <strain evidence="9">UMB1304A</strain>
    </source>
</reference>
<dbReference type="PATRIC" id="fig|59561.3.peg.872"/>
<evidence type="ECO:0000256" key="2">
    <source>
        <dbReference type="ARBA" id="ARBA00022603"/>
    </source>
</evidence>
<dbReference type="Pfam" id="PF17827">
    <property type="entry name" value="PrmC_N"/>
    <property type="match status" value="1"/>
</dbReference>
<dbReference type="EC" id="2.1.1.297" evidence="1"/>
<gene>
    <name evidence="8" type="primary">prmC</name>
    <name evidence="8" type="ORF">AQZ59_00880</name>
    <name evidence="9" type="ORF">QP858_02720</name>
</gene>
<protein>
    <recommendedName>
        <fullName evidence="1">peptide chain release factor N(5)-glutamine methyltransferase</fullName>
        <ecNumber evidence="1">2.1.1.297</ecNumber>
    </recommendedName>
</protein>
<keyword evidence="3 8" id="KW-0808">Transferase</keyword>
<dbReference type="SUPFAM" id="SSF53335">
    <property type="entry name" value="S-adenosyl-L-methionine-dependent methyltransferases"/>
    <property type="match status" value="1"/>
</dbReference>
<dbReference type="InterPro" id="IPR050320">
    <property type="entry name" value="N5-glutamine_MTase"/>
</dbReference>
<dbReference type="OrthoDB" id="9800643at2"/>
<comment type="catalytic activity">
    <reaction evidence="5">
        <text>L-glutaminyl-[peptide chain release factor] + S-adenosyl-L-methionine = N(5)-methyl-L-glutaminyl-[peptide chain release factor] + S-adenosyl-L-homocysteine + H(+)</text>
        <dbReference type="Rhea" id="RHEA:42896"/>
        <dbReference type="Rhea" id="RHEA-COMP:10271"/>
        <dbReference type="Rhea" id="RHEA-COMP:10272"/>
        <dbReference type="ChEBI" id="CHEBI:15378"/>
        <dbReference type="ChEBI" id="CHEBI:30011"/>
        <dbReference type="ChEBI" id="CHEBI:57856"/>
        <dbReference type="ChEBI" id="CHEBI:59789"/>
        <dbReference type="ChEBI" id="CHEBI:61891"/>
        <dbReference type="EC" id="2.1.1.297"/>
    </reaction>
</comment>
<feature type="domain" description="Methyltransferase small" evidence="6">
    <location>
        <begin position="104"/>
        <end position="183"/>
    </location>
</feature>
<dbReference type="InterPro" id="IPR004556">
    <property type="entry name" value="HemK-like"/>
</dbReference>
<dbReference type="CDD" id="cd02440">
    <property type="entry name" value="AdoMet_MTases"/>
    <property type="match status" value="1"/>
</dbReference>
<comment type="caution">
    <text evidence="8">The sequence shown here is derived from an EMBL/GenBank/DDBJ whole genome shotgun (WGS) entry which is preliminary data.</text>
</comment>
<dbReference type="NCBIfam" id="TIGR03534">
    <property type="entry name" value="RF_mod_PrmC"/>
    <property type="match status" value="1"/>
</dbReference>
<dbReference type="AlphaFoldDB" id="A0A0W1KKL7"/>
<evidence type="ECO:0000259" key="6">
    <source>
        <dbReference type="Pfam" id="PF05175"/>
    </source>
</evidence>
<proteinExistence type="predicted"/>
<dbReference type="NCBIfam" id="TIGR00536">
    <property type="entry name" value="hemK_fam"/>
    <property type="match status" value="1"/>
</dbReference>
<dbReference type="Pfam" id="PF05175">
    <property type="entry name" value="MTS"/>
    <property type="match status" value="1"/>
</dbReference>
<organism evidence="8 10">
    <name type="scientific">Trueperella bernardiae</name>
    <dbReference type="NCBI Taxonomy" id="59561"/>
    <lineage>
        <taxon>Bacteria</taxon>
        <taxon>Bacillati</taxon>
        <taxon>Actinomycetota</taxon>
        <taxon>Actinomycetes</taxon>
        <taxon>Actinomycetales</taxon>
        <taxon>Actinomycetaceae</taxon>
        <taxon>Trueperella</taxon>
    </lineage>
</organism>
<dbReference type="InterPro" id="IPR007848">
    <property type="entry name" value="Small_mtfrase_dom"/>
</dbReference>
<name>A0A0W1KKL7_9ACTO</name>
<dbReference type="Proteomes" id="UP001225576">
    <property type="component" value="Unassembled WGS sequence"/>
</dbReference>
<dbReference type="Proteomes" id="UP000054404">
    <property type="component" value="Unassembled WGS sequence"/>
</dbReference>
<feature type="domain" description="Release factor glutamine methyltransferase N-terminal" evidence="7">
    <location>
        <begin position="4"/>
        <end position="67"/>
    </location>
</feature>
<accession>A0A0W1KKL7</accession>
<dbReference type="Gene3D" id="3.40.50.150">
    <property type="entry name" value="Vaccinia Virus protein VP39"/>
    <property type="match status" value="1"/>
</dbReference>
<dbReference type="GO" id="GO:0102559">
    <property type="term" value="F:peptide chain release factor N(5)-glutamine methyltransferase activity"/>
    <property type="evidence" value="ECO:0007669"/>
    <property type="project" value="UniProtKB-EC"/>
</dbReference>
<keyword evidence="4" id="KW-0949">S-adenosyl-L-methionine</keyword>
<dbReference type="InterPro" id="IPR040758">
    <property type="entry name" value="PrmC_N"/>
</dbReference>
<dbReference type="EMBL" id="JASPDQ010000004">
    <property type="protein sequence ID" value="MDK8601373.1"/>
    <property type="molecule type" value="Genomic_DNA"/>
</dbReference>
<dbReference type="GO" id="GO:0003676">
    <property type="term" value="F:nucleic acid binding"/>
    <property type="evidence" value="ECO:0007669"/>
    <property type="project" value="InterPro"/>
</dbReference>
<evidence type="ECO:0000313" key="9">
    <source>
        <dbReference type="EMBL" id="MDK8601373.1"/>
    </source>
</evidence>
<evidence type="ECO:0000256" key="5">
    <source>
        <dbReference type="ARBA" id="ARBA00048391"/>
    </source>
</evidence>
<evidence type="ECO:0000313" key="8">
    <source>
        <dbReference type="EMBL" id="KTF04358.1"/>
    </source>
</evidence>